<protein>
    <recommendedName>
        <fullName evidence="3">Retrovirus-related Pol polyprotein from transposon TNT 1-94</fullName>
    </recommendedName>
</protein>
<name>A0A151S6W1_CAJCA</name>
<reference evidence="1" key="1">
    <citation type="journal article" date="2012" name="Nat. Biotechnol.">
        <title>Draft genome sequence of pigeonpea (Cajanus cajan), an orphan legume crop of resource-poor farmers.</title>
        <authorList>
            <person name="Varshney R.K."/>
            <person name="Chen W."/>
            <person name="Li Y."/>
            <person name="Bharti A.K."/>
            <person name="Saxena R.K."/>
            <person name="Schlueter J.A."/>
            <person name="Donoghue M.T."/>
            <person name="Azam S."/>
            <person name="Fan G."/>
            <person name="Whaley A.M."/>
            <person name="Farmer A.D."/>
            <person name="Sheridan J."/>
            <person name="Iwata A."/>
            <person name="Tuteja R."/>
            <person name="Penmetsa R.V."/>
            <person name="Wu W."/>
            <person name="Upadhyaya H.D."/>
            <person name="Yang S.P."/>
            <person name="Shah T."/>
            <person name="Saxena K.B."/>
            <person name="Michael T."/>
            <person name="McCombie W.R."/>
            <person name="Yang B."/>
            <person name="Zhang G."/>
            <person name="Yang H."/>
            <person name="Wang J."/>
            <person name="Spillane C."/>
            <person name="Cook D.R."/>
            <person name="May G.D."/>
            <person name="Xu X."/>
            <person name="Jackson S.A."/>
        </authorList>
    </citation>
    <scope>NUCLEOTIDE SEQUENCE [LARGE SCALE GENOMIC DNA]</scope>
</reference>
<sequence>MLKLTRESENIKVDESLIRSLRYLTMTRSYIVFGVELLIRFMEKSHACHLQGGAKRILHYIKDTLACEIFYENNNDVKFVGYTNSCWTKKKNVSRYAFHLGIGAVSWSLKKQLVVALSIAEGEYIVTTSFATQAI</sequence>
<dbReference type="AlphaFoldDB" id="A0A151S6W1"/>
<dbReference type="PANTHER" id="PTHR11439">
    <property type="entry name" value="GAG-POL-RELATED RETROTRANSPOSON"/>
    <property type="match status" value="1"/>
</dbReference>
<evidence type="ECO:0000313" key="2">
    <source>
        <dbReference type="Proteomes" id="UP000075243"/>
    </source>
</evidence>
<gene>
    <name evidence="1" type="ORF">KK1_027688</name>
</gene>
<dbReference type="EMBL" id="KQ483453">
    <property type="protein sequence ID" value="KYP50532.1"/>
    <property type="molecule type" value="Genomic_DNA"/>
</dbReference>
<organism evidence="1 2">
    <name type="scientific">Cajanus cajan</name>
    <name type="common">Pigeon pea</name>
    <name type="synonym">Cajanus indicus</name>
    <dbReference type="NCBI Taxonomy" id="3821"/>
    <lineage>
        <taxon>Eukaryota</taxon>
        <taxon>Viridiplantae</taxon>
        <taxon>Streptophyta</taxon>
        <taxon>Embryophyta</taxon>
        <taxon>Tracheophyta</taxon>
        <taxon>Spermatophyta</taxon>
        <taxon>Magnoliopsida</taxon>
        <taxon>eudicotyledons</taxon>
        <taxon>Gunneridae</taxon>
        <taxon>Pentapetalae</taxon>
        <taxon>rosids</taxon>
        <taxon>fabids</taxon>
        <taxon>Fabales</taxon>
        <taxon>Fabaceae</taxon>
        <taxon>Papilionoideae</taxon>
        <taxon>50 kb inversion clade</taxon>
        <taxon>NPAAA clade</taxon>
        <taxon>indigoferoid/millettioid clade</taxon>
        <taxon>Phaseoleae</taxon>
        <taxon>Cajanus</taxon>
    </lineage>
</organism>
<accession>A0A151S6W1</accession>
<keyword evidence="2" id="KW-1185">Reference proteome</keyword>
<dbReference type="PANTHER" id="PTHR11439:SF443">
    <property type="entry name" value="RNA-DIRECTED DNA POLYMERASE"/>
    <property type="match status" value="1"/>
</dbReference>
<dbReference type="Proteomes" id="UP000075243">
    <property type="component" value="Unassembled WGS sequence"/>
</dbReference>
<evidence type="ECO:0008006" key="3">
    <source>
        <dbReference type="Google" id="ProtNLM"/>
    </source>
</evidence>
<evidence type="ECO:0000313" key="1">
    <source>
        <dbReference type="EMBL" id="KYP50532.1"/>
    </source>
</evidence>
<dbReference type="Gramene" id="C.cajan_28445.t">
    <property type="protein sequence ID" value="C.cajan_28445.t"/>
    <property type="gene ID" value="C.cajan_28445"/>
</dbReference>
<dbReference type="STRING" id="3821.A0A151S6W1"/>
<proteinExistence type="predicted"/>